<protein>
    <submittedName>
        <fullName evidence="2">Uncharacterized protein</fullName>
    </submittedName>
</protein>
<keyword evidence="3" id="KW-1185">Reference proteome</keyword>
<gene>
    <name evidence="2" type="ORF">ASPTUDRAFT_864167</name>
</gene>
<dbReference type="VEuPathDB" id="FungiDB:ASPTUDRAFT_864167"/>
<dbReference type="STRING" id="767770.A0A1L9MU69"/>
<accession>A0A1L9MU69</accession>
<dbReference type="Proteomes" id="UP000184304">
    <property type="component" value="Unassembled WGS sequence"/>
</dbReference>
<feature type="transmembrane region" description="Helical" evidence="1">
    <location>
        <begin position="37"/>
        <end position="59"/>
    </location>
</feature>
<dbReference type="EMBL" id="KV878207">
    <property type="protein sequence ID" value="OJI80591.1"/>
    <property type="molecule type" value="Genomic_DNA"/>
</dbReference>
<organism evidence="2 3">
    <name type="scientific">Aspergillus tubingensis (strain CBS 134.48)</name>
    <dbReference type="NCBI Taxonomy" id="767770"/>
    <lineage>
        <taxon>Eukaryota</taxon>
        <taxon>Fungi</taxon>
        <taxon>Dikarya</taxon>
        <taxon>Ascomycota</taxon>
        <taxon>Pezizomycotina</taxon>
        <taxon>Eurotiomycetes</taxon>
        <taxon>Eurotiomycetidae</taxon>
        <taxon>Eurotiales</taxon>
        <taxon>Aspergillaceae</taxon>
        <taxon>Aspergillus</taxon>
        <taxon>Aspergillus subgen. Circumdati</taxon>
    </lineage>
</organism>
<evidence type="ECO:0000313" key="2">
    <source>
        <dbReference type="EMBL" id="OJI80591.1"/>
    </source>
</evidence>
<keyword evidence="1" id="KW-0472">Membrane</keyword>
<evidence type="ECO:0000256" key="1">
    <source>
        <dbReference type="SAM" id="Phobius"/>
    </source>
</evidence>
<reference evidence="3" key="1">
    <citation type="journal article" date="2017" name="Genome Biol.">
        <title>Comparative genomics reveals high biological diversity and specific adaptations in the industrially and medically important fungal genus Aspergillus.</title>
        <authorList>
            <person name="de Vries R.P."/>
            <person name="Riley R."/>
            <person name="Wiebenga A."/>
            <person name="Aguilar-Osorio G."/>
            <person name="Amillis S."/>
            <person name="Uchima C.A."/>
            <person name="Anderluh G."/>
            <person name="Asadollahi M."/>
            <person name="Askin M."/>
            <person name="Barry K."/>
            <person name="Battaglia E."/>
            <person name="Bayram O."/>
            <person name="Benocci T."/>
            <person name="Braus-Stromeyer S.A."/>
            <person name="Caldana C."/>
            <person name="Canovas D."/>
            <person name="Cerqueira G.C."/>
            <person name="Chen F."/>
            <person name="Chen W."/>
            <person name="Choi C."/>
            <person name="Clum A."/>
            <person name="Dos Santos R.A."/>
            <person name="Damasio A.R."/>
            <person name="Diallinas G."/>
            <person name="Emri T."/>
            <person name="Fekete E."/>
            <person name="Flipphi M."/>
            <person name="Freyberg S."/>
            <person name="Gallo A."/>
            <person name="Gournas C."/>
            <person name="Habgood R."/>
            <person name="Hainaut M."/>
            <person name="Harispe M.L."/>
            <person name="Henrissat B."/>
            <person name="Hilden K.S."/>
            <person name="Hope R."/>
            <person name="Hossain A."/>
            <person name="Karabika E."/>
            <person name="Karaffa L."/>
            <person name="Karanyi Z."/>
            <person name="Krasevec N."/>
            <person name="Kuo A."/>
            <person name="Kusch H."/>
            <person name="LaButti K."/>
            <person name="Lagendijk E.L."/>
            <person name="Lapidus A."/>
            <person name="Levasseur A."/>
            <person name="Lindquist E."/>
            <person name="Lipzen A."/>
            <person name="Logrieco A.F."/>
            <person name="MacCabe A."/>
            <person name="Maekelae M.R."/>
            <person name="Malavazi I."/>
            <person name="Melin P."/>
            <person name="Meyer V."/>
            <person name="Mielnichuk N."/>
            <person name="Miskei M."/>
            <person name="Molnar A.P."/>
            <person name="Mule G."/>
            <person name="Ngan C.Y."/>
            <person name="Orejas M."/>
            <person name="Orosz E."/>
            <person name="Ouedraogo J.P."/>
            <person name="Overkamp K.M."/>
            <person name="Park H.-S."/>
            <person name="Perrone G."/>
            <person name="Piumi F."/>
            <person name="Punt P.J."/>
            <person name="Ram A.F."/>
            <person name="Ramon A."/>
            <person name="Rauscher S."/>
            <person name="Record E."/>
            <person name="Riano-Pachon D.M."/>
            <person name="Robert V."/>
            <person name="Roehrig J."/>
            <person name="Ruller R."/>
            <person name="Salamov A."/>
            <person name="Salih N.S."/>
            <person name="Samson R.A."/>
            <person name="Sandor E."/>
            <person name="Sanguinetti M."/>
            <person name="Schuetze T."/>
            <person name="Sepcic K."/>
            <person name="Shelest E."/>
            <person name="Sherlock G."/>
            <person name="Sophianopoulou V."/>
            <person name="Squina F.M."/>
            <person name="Sun H."/>
            <person name="Susca A."/>
            <person name="Todd R.B."/>
            <person name="Tsang A."/>
            <person name="Unkles S.E."/>
            <person name="van de Wiele N."/>
            <person name="van Rossen-Uffink D."/>
            <person name="Oliveira J.V."/>
            <person name="Vesth T.C."/>
            <person name="Visser J."/>
            <person name="Yu J.-H."/>
            <person name="Zhou M."/>
            <person name="Andersen M.R."/>
            <person name="Archer D.B."/>
            <person name="Baker S.E."/>
            <person name="Benoit I."/>
            <person name="Brakhage A.A."/>
            <person name="Braus G.H."/>
            <person name="Fischer R."/>
            <person name="Frisvad J.C."/>
            <person name="Goldman G.H."/>
            <person name="Houbraken J."/>
            <person name="Oakley B."/>
            <person name="Pocsi I."/>
            <person name="Scazzocchio C."/>
            <person name="Seiboth B."/>
            <person name="vanKuyk P.A."/>
            <person name="Wortman J."/>
            <person name="Dyer P.S."/>
            <person name="Grigoriev I.V."/>
        </authorList>
    </citation>
    <scope>NUCLEOTIDE SEQUENCE [LARGE SCALE GENOMIC DNA]</scope>
    <source>
        <strain evidence="3">CBS 134.48</strain>
    </source>
</reference>
<evidence type="ECO:0000313" key="3">
    <source>
        <dbReference type="Proteomes" id="UP000184304"/>
    </source>
</evidence>
<dbReference type="AlphaFoldDB" id="A0A1L9MU69"/>
<proteinExistence type="predicted"/>
<keyword evidence="1" id="KW-0812">Transmembrane</keyword>
<keyword evidence="1" id="KW-1133">Transmembrane helix</keyword>
<sequence>MGIRQSKMSPRAIALSFRSFSLVYRDLYGFNLDEQGFAFFAMLCGLCVAVDLLCSYFYFIAPKQLGKLDPVPLKHVHGRVCSRHHLLQ</sequence>
<name>A0A1L9MU69_ASPTC</name>